<dbReference type="InterPro" id="IPR048054">
    <property type="entry name" value="PecA_C"/>
</dbReference>
<proteinExistence type="predicted"/>
<dbReference type="OrthoDB" id="5190013at2"/>
<dbReference type="Pfam" id="PF20729">
    <property type="entry name" value="PE-PGRS_C"/>
    <property type="match status" value="1"/>
</dbReference>
<dbReference type="SUPFAM" id="SSF140459">
    <property type="entry name" value="PE/PPE dimer-like"/>
    <property type="match status" value="1"/>
</dbReference>
<sequence length="551" mass="53163" precursor="true">MSLLVVAPELLASAAADLESIGSALNAATAAAAAPTTSLAAAAADEVSAAVAALFAGFGKEYQTLNSQANAFYQQFLQSLNSASGSYAAAEAQSVSLLQTFETDLLGVVNAPSEALLGRPLIGNGTNGTAASPNGGAGGLVYGNGGNGYSQTAAGVTGGAGGSAGLIGNGGTGGTGGAGATGGAGGNGGWLFGNGGLGGAGGASSPTGGNGGIGGAAGLLGTGGNGGMGGLGDGGIRGTGGTGGGGGLLFGHSGVSGLGGDGRTVPLHVVNVTEPVVYASVNGAANTPVLVDTGSAGLVVSPKDVGGLLGLVNMGLPTGFNISAYSGGLTYLFATYPTTVDFGNGIATGPTDVDVVLLSIPTSPYAISTYLNAFWRNPFTTPFDAYFESAGVEGVLGIGPNATGPGPSIPTYALPGDLSQGVLIDMQGGELVFGPNPLTPNITVTGAPISTLYVSVNGGPLQAVPSIIDSGGVTGTIPSSVVGSTLPANTNIYVYADSGGTQELYHFNTNTYRPTVITSGLMNTGFLPFWEQPVYISNSPGGVGTTVFNTP</sequence>
<dbReference type="AlphaFoldDB" id="A0A447GFB3"/>
<dbReference type="InterPro" id="IPR048996">
    <property type="entry name" value="PGRS_rpt"/>
</dbReference>
<accession>A0A447GFB3</accession>
<dbReference type="Proteomes" id="UP000269998">
    <property type="component" value="Chromosome"/>
</dbReference>
<evidence type="ECO:0000259" key="2">
    <source>
        <dbReference type="Pfam" id="PF20729"/>
    </source>
</evidence>
<evidence type="ECO:0000313" key="4">
    <source>
        <dbReference type="Proteomes" id="UP000269998"/>
    </source>
</evidence>
<feature type="domain" description="PE" evidence="1">
    <location>
        <begin position="4"/>
        <end position="93"/>
    </location>
</feature>
<dbReference type="KEGG" id="mbai:MB901379_02712"/>
<dbReference type="Gene3D" id="1.10.287.850">
    <property type="entry name" value="HP0062-like domain"/>
    <property type="match status" value="1"/>
</dbReference>
<evidence type="ECO:0000259" key="1">
    <source>
        <dbReference type="Pfam" id="PF00934"/>
    </source>
</evidence>
<protein>
    <submittedName>
        <fullName evidence="3">PE family protein</fullName>
    </submittedName>
</protein>
<evidence type="ECO:0000313" key="3">
    <source>
        <dbReference type="EMBL" id="VDM89145.1"/>
    </source>
</evidence>
<keyword evidence="4" id="KW-1185">Reference proteome</keyword>
<dbReference type="NCBIfam" id="NF038019">
    <property type="entry name" value="PE_process_PecA"/>
    <property type="match status" value="1"/>
</dbReference>
<dbReference type="Gene3D" id="2.40.70.10">
    <property type="entry name" value="Acid Proteases"/>
    <property type="match status" value="1"/>
</dbReference>
<organism evidence="3 4">
    <name type="scientific">Mycobacterium basiliense</name>
    <dbReference type="NCBI Taxonomy" id="2094119"/>
    <lineage>
        <taxon>Bacteria</taxon>
        <taxon>Bacillati</taxon>
        <taxon>Actinomycetota</taxon>
        <taxon>Actinomycetes</taxon>
        <taxon>Mycobacteriales</taxon>
        <taxon>Mycobacteriaceae</taxon>
        <taxon>Mycobacterium</taxon>
    </lineage>
</organism>
<dbReference type="EMBL" id="LR130759">
    <property type="protein sequence ID" value="VDM89145.1"/>
    <property type="molecule type" value="Genomic_DNA"/>
</dbReference>
<feature type="domain" description="PE cleavage protein A C-terminal" evidence="2">
    <location>
        <begin position="264"/>
        <end position="546"/>
    </location>
</feature>
<name>A0A447GFB3_9MYCO</name>
<dbReference type="Pfam" id="PF00934">
    <property type="entry name" value="PE"/>
    <property type="match status" value="1"/>
</dbReference>
<dbReference type="Pfam" id="PF21526">
    <property type="entry name" value="PGRS"/>
    <property type="match status" value="1"/>
</dbReference>
<dbReference type="GO" id="GO:0004190">
    <property type="term" value="F:aspartic-type endopeptidase activity"/>
    <property type="evidence" value="ECO:0007669"/>
    <property type="project" value="InterPro"/>
</dbReference>
<reference evidence="4" key="1">
    <citation type="submission" date="2018-02" db="EMBL/GenBank/DDBJ databases">
        <authorList>
            <person name="Seth-Smith MB H."/>
            <person name="Seth-Smith H."/>
        </authorList>
    </citation>
    <scope>NUCLEOTIDE SEQUENCE [LARGE SCALE GENOMIC DNA]</scope>
</reference>
<dbReference type="SUPFAM" id="SSF50630">
    <property type="entry name" value="Acid proteases"/>
    <property type="match status" value="1"/>
</dbReference>
<gene>
    <name evidence="3" type="ORF">MB901379_02712</name>
</gene>
<dbReference type="InterPro" id="IPR038332">
    <property type="entry name" value="PPE_sf"/>
</dbReference>
<dbReference type="InterPro" id="IPR000084">
    <property type="entry name" value="PE-PGRS_N"/>
</dbReference>
<dbReference type="RefSeq" id="WP_158017090.1">
    <property type="nucleotide sequence ID" value="NZ_LR130759.1"/>
</dbReference>
<dbReference type="InterPro" id="IPR021109">
    <property type="entry name" value="Peptidase_aspartic_dom_sf"/>
</dbReference>